<feature type="non-terminal residue" evidence="2">
    <location>
        <position position="610"/>
    </location>
</feature>
<protein>
    <submittedName>
        <fullName evidence="2">Uncharacterized protein</fullName>
    </submittedName>
</protein>
<feature type="compositionally biased region" description="Basic and acidic residues" evidence="1">
    <location>
        <begin position="303"/>
        <end position="322"/>
    </location>
</feature>
<feature type="compositionally biased region" description="Basic and acidic residues" evidence="1">
    <location>
        <begin position="197"/>
        <end position="210"/>
    </location>
</feature>
<evidence type="ECO:0000256" key="1">
    <source>
        <dbReference type="SAM" id="MobiDB-lite"/>
    </source>
</evidence>
<feature type="compositionally biased region" description="Basic and acidic residues" evidence="1">
    <location>
        <begin position="168"/>
        <end position="181"/>
    </location>
</feature>
<feature type="region of interest" description="Disordered" evidence="1">
    <location>
        <begin position="91"/>
        <end position="134"/>
    </location>
</feature>
<sequence>MAANLITNPAILQASEEVFRFAENLARKRKLPLNDKQPQEIIVSPKSPGVAWQTERMVSKLKTLNNPFIGRNNARGVAKPLTFVLEGPVNSKGKGAKKTGPLKTIKDPVILGGTSKGIQKAGNKASSKSNSSDKNTLLVQTADGTNVINLDLDDSKETSVSKVTAKSSRKESSDDGKKDSSPDEVIILDDDDESDEEVAKKSDENNDKNSETGGNDELLDEKSGNSITGDEDDTEKSKEDKTGEEHYSAMSEGSNDSSSKSEAKAITKETSKQSSDDHVDYFEMDCEEIDEDDDIVELTLTSDEVKKDVKEVENENEKNSDDSKEDIDDTKENGSEKLNSDVTVISDEDEEKEEESLPTKRVKRSNKEKTKGNEETPENEKNEKADDSSETNEDNMPDTSVKNEDDMPVISFASVPVMIAMDDKKQGDILESQNESNFLDLEANSLVDTGNSVIDIVNDSHTASAAALGLIPVQELSGGGSIPLVSCVSTGFMQGSIPSISPLELSTNPDSAVSSQCGDFITLPSTFKGGLDDKSVAQMETDGSPESTLDDDNYTPPKKRRLLDYDNKWNSVPKYSMEQDKYLALPGGIEANSVEVDTDWTDTAQAVRKN</sequence>
<feature type="region of interest" description="Disordered" evidence="1">
    <location>
        <begin position="536"/>
        <end position="560"/>
    </location>
</feature>
<feature type="compositionally biased region" description="Acidic residues" evidence="1">
    <location>
        <begin position="282"/>
        <end position="296"/>
    </location>
</feature>
<accession>A0ABY7FZY6</accession>
<feature type="compositionally biased region" description="Basic and acidic residues" evidence="1">
    <location>
        <begin position="330"/>
        <end position="339"/>
    </location>
</feature>
<organism evidence="2 3">
    <name type="scientific">Mya arenaria</name>
    <name type="common">Soft-shell clam</name>
    <dbReference type="NCBI Taxonomy" id="6604"/>
    <lineage>
        <taxon>Eukaryota</taxon>
        <taxon>Metazoa</taxon>
        <taxon>Spiralia</taxon>
        <taxon>Lophotrochozoa</taxon>
        <taxon>Mollusca</taxon>
        <taxon>Bivalvia</taxon>
        <taxon>Autobranchia</taxon>
        <taxon>Heteroconchia</taxon>
        <taxon>Euheterodonta</taxon>
        <taxon>Imparidentia</taxon>
        <taxon>Neoheterodontei</taxon>
        <taxon>Myida</taxon>
        <taxon>Myoidea</taxon>
        <taxon>Myidae</taxon>
        <taxon>Mya</taxon>
    </lineage>
</organism>
<evidence type="ECO:0000313" key="2">
    <source>
        <dbReference type="EMBL" id="WAR26834.1"/>
    </source>
</evidence>
<feature type="compositionally biased region" description="Basic and acidic residues" evidence="1">
    <location>
        <begin position="235"/>
        <end position="247"/>
    </location>
</feature>
<feature type="compositionally biased region" description="Acidic residues" evidence="1">
    <location>
        <begin position="346"/>
        <end position="356"/>
    </location>
</feature>
<gene>
    <name evidence="2" type="ORF">MAR_012538</name>
</gene>
<keyword evidence="3" id="KW-1185">Reference proteome</keyword>
<feature type="region of interest" description="Disordered" evidence="1">
    <location>
        <begin position="156"/>
        <end position="404"/>
    </location>
</feature>
<feature type="compositionally biased region" description="Basic and acidic residues" evidence="1">
    <location>
        <begin position="365"/>
        <end position="387"/>
    </location>
</feature>
<dbReference type="EMBL" id="CP111025">
    <property type="protein sequence ID" value="WAR26834.1"/>
    <property type="molecule type" value="Genomic_DNA"/>
</dbReference>
<feature type="compositionally biased region" description="Basic and acidic residues" evidence="1">
    <location>
        <begin position="259"/>
        <end position="281"/>
    </location>
</feature>
<name>A0ABY7FZY6_MYAAR</name>
<proteinExistence type="predicted"/>
<reference evidence="2" key="1">
    <citation type="submission" date="2022-11" db="EMBL/GenBank/DDBJ databases">
        <title>Centuries of genome instability and evolution in soft-shell clam transmissible cancer (bioRxiv).</title>
        <authorList>
            <person name="Hart S.F.M."/>
            <person name="Yonemitsu M.A."/>
            <person name="Giersch R.M."/>
            <person name="Beal B.F."/>
            <person name="Arriagada G."/>
            <person name="Davis B.W."/>
            <person name="Ostrander E.A."/>
            <person name="Goff S.P."/>
            <person name="Metzger M.J."/>
        </authorList>
    </citation>
    <scope>NUCLEOTIDE SEQUENCE</scope>
    <source>
        <strain evidence="2">MELC-2E11</strain>
        <tissue evidence="2">Siphon/mantle</tissue>
    </source>
</reference>
<feature type="compositionally biased region" description="Low complexity" evidence="1">
    <location>
        <begin position="123"/>
        <end position="134"/>
    </location>
</feature>
<feature type="compositionally biased region" description="Acidic residues" evidence="1">
    <location>
        <begin position="186"/>
        <end position="196"/>
    </location>
</feature>
<evidence type="ECO:0000313" key="3">
    <source>
        <dbReference type="Proteomes" id="UP001164746"/>
    </source>
</evidence>
<dbReference type="Proteomes" id="UP001164746">
    <property type="component" value="Chromosome 14"/>
</dbReference>